<reference evidence="3" key="2">
    <citation type="submission" date="2010-04" db="EMBL/GenBank/DDBJ databases">
        <authorList>
            <person name="Buell R."/>
            <person name="Hamilton J."/>
            <person name="Hostetler J."/>
        </authorList>
    </citation>
    <scope>NUCLEOTIDE SEQUENCE [LARGE SCALE GENOMIC DNA]</scope>
    <source>
        <strain evidence="3">DAOM:BR144</strain>
    </source>
</reference>
<feature type="region of interest" description="Disordered" evidence="1">
    <location>
        <begin position="196"/>
        <end position="234"/>
    </location>
</feature>
<accession>K3WPZ2</accession>
<evidence type="ECO:0000313" key="2">
    <source>
        <dbReference type="EnsemblProtists" id="PYU1_T007034"/>
    </source>
</evidence>
<reference evidence="2" key="3">
    <citation type="submission" date="2015-02" db="UniProtKB">
        <authorList>
            <consortium name="EnsemblProtists"/>
        </authorList>
    </citation>
    <scope>IDENTIFICATION</scope>
    <source>
        <strain evidence="2">DAOM BR144</strain>
    </source>
</reference>
<organism evidence="2 3">
    <name type="scientific">Globisporangium ultimum (strain ATCC 200006 / CBS 805.95 / DAOM BR144)</name>
    <name type="common">Pythium ultimum</name>
    <dbReference type="NCBI Taxonomy" id="431595"/>
    <lineage>
        <taxon>Eukaryota</taxon>
        <taxon>Sar</taxon>
        <taxon>Stramenopiles</taxon>
        <taxon>Oomycota</taxon>
        <taxon>Peronosporomycetes</taxon>
        <taxon>Pythiales</taxon>
        <taxon>Pythiaceae</taxon>
        <taxon>Globisporangium</taxon>
    </lineage>
</organism>
<dbReference type="eggNOG" id="ENOG502RF4N">
    <property type="taxonomic scope" value="Eukaryota"/>
</dbReference>
<dbReference type="VEuPathDB" id="FungiDB:PYU1_G007019"/>
<name>K3WPZ2_GLOUD</name>
<feature type="compositionally biased region" description="Low complexity" evidence="1">
    <location>
        <begin position="196"/>
        <end position="209"/>
    </location>
</feature>
<evidence type="ECO:0000256" key="1">
    <source>
        <dbReference type="SAM" id="MobiDB-lite"/>
    </source>
</evidence>
<reference evidence="3" key="1">
    <citation type="journal article" date="2010" name="Genome Biol.">
        <title>Genome sequence of the necrotrophic plant pathogen Pythium ultimum reveals original pathogenicity mechanisms and effector repertoire.</title>
        <authorList>
            <person name="Levesque C.A."/>
            <person name="Brouwer H."/>
            <person name="Cano L."/>
            <person name="Hamilton J.P."/>
            <person name="Holt C."/>
            <person name="Huitema E."/>
            <person name="Raffaele S."/>
            <person name="Robideau G.P."/>
            <person name="Thines M."/>
            <person name="Win J."/>
            <person name="Zerillo M.M."/>
            <person name="Beakes G.W."/>
            <person name="Boore J.L."/>
            <person name="Busam D."/>
            <person name="Dumas B."/>
            <person name="Ferriera S."/>
            <person name="Fuerstenberg S.I."/>
            <person name="Gachon C.M."/>
            <person name="Gaulin E."/>
            <person name="Govers F."/>
            <person name="Grenville-Briggs L."/>
            <person name="Horner N."/>
            <person name="Hostetler J."/>
            <person name="Jiang R.H."/>
            <person name="Johnson J."/>
            <person name="Krajaejun T."/>
            <person name="Lin H."/>
            <person name="Meijer H.J."/>
            <person name="Moore B."/>
            <person name="Morris P."/>
            <person name="Phuntmart V."/>
            <person name="Puiu D."/>
            <person name="Shetty J."/>
            <person name="Stajich J.E."/>
            <person name="Tripathy S."/>
            <person name="Wawra S."/>
            <person name="van West P."/>
            <person name="Whitty B.R."/>
            <person name="Coutinho P.M."/>
            <person name="Henrissat B."/>
            <person name="Martin F."/>
            <person name="Thomas P.D."/>
            <person name="Tyler B.M."/>
            <person name="De Vries R.P."/>
            <person name="Kamoun S."/>
            <person name="Yandell M."/>
            <person name="Tisserat N."/>
            <person name="Buell C.R."/>
        </authorList>
    </citation>
    <scope>NUCLEOTIDE SEQUENCE</scope>
    <source>
        <strain evidence="3">DAOM:BR144</strain>
    </source>
</reference>
<evidence type="ECO:0000313" key="3">
    <source>
        <dbReference type="Proteomes" id="UP000019132"/>
    </source>
</evidence>
<dbReference type="AlphaFoldDB" id="K3WPZ2"/>
<feature type="region of interest" description="Disordered" evidence="1">
    <location>
        <begin position="151"/>
        <end position="180"/>
    </location>
</feature>
<feature type="compositionally biased region" description="Basic and acidic residues" evidence="1">
    <location>
        <begin position="152"/>
        <end position="161"/>
    </location>
</feature>
<dbReference type="OMA" id="LELQWAR"/>
<dbReference type="InParanoid" id="K3WPZ2"/>
<proteinExistence type="predicted"/>
<dbReference type="EMBL" id="GL376560">
    <property type="status" value="NOT_ANNOTATED_CDS"/>
    <property type="molecule type" value="Genomic_DNA"/>
</dbReference>
<protein>
    <submittedName>
        <fullName evidence="2">Uncharacterized protein</fullName>
    </submittedName>
</protein>
<dbReference type="Proteomes" id="UP000019132">
    <property type="component" value="Unassembled WGS sequence"/>
</dbReference>
<keyword evidence="3" id="KW-1185">Reference proteome</keyword>
<dbReference type="HOGENOM" id="CLU_999190_0_0_1"/>
<sequence>MATPRSARRRPELHRHATKIQARALVAAFRGWRARKRVVWDVRAEVDAFVAGVQQDLLVKQMLLGVGGGGATASPVLLTSDVHWLLGSDRERRLHLPRIRDNVFGVHVAFPAPVLPHVSADESHDTVVSITQELHDDAVYKSDVVVVTDLETSARDEKDESVGCAEEVQTTPDVDGTCPDENVTAAHAELMNQPSLALDDAPTPDDAGAVEPHQLDSREPEEASAQGDSMAAADSASDITVAAILATHSKEEILLELEWARQALRERRKYLQSRRKRNS</sequence>
<feature type="compositionally biased region" description="Low complexity" evidence="1">
    <location>
        <begin position="223"/>
        <end position="234"/>
    </location>
</feature>
<dbReference type="EnsemblProtists" id="PYU1_T007034">
    <property type="protein sequence ID" value="PYU1_T007034"/>
    <property type="gene ID" value="PYU1_G007019"/>
</dbReference>